<evidence type="ECO:0008006" key="5">
    <source>
        <dbReference type="Google" id="ProtNLM"/>
    </source>
</evidence>
<protein>
    <recommendedName>
        <fullName evidence="5">DNA mismatch repair protein MutL</fullName>
    </recommendedName>
</protein>
<evidence type="ECO:0000313" key="4">
    <source>
        <dbReference type="Proteomes" id="UP001295794"/>
    </source>
</evidence>
<feature type="non-terminal residue" evidence="3">
    <location>
        <position position="99"/>
    </location>
</feature>
<dbReference type="SUPFAM" id="SSF55874">
    <property type="entry name" value="ATPase domain of HSP90 chaperone/DNA topoisomerase II/histidine kinase"/>
    <property type="match status" value="1"/>
</dbReference>
<keyword evidence="4" id="KW-1185">Reference proteome</keyword>
<organism evidence="3 4">
    <name type="scientific">Mycena citricolor</name>
    <dbReference type="NCBI Taxonomy" id="2018698"/>
    <lineage>
        <taxon>Eukaryota</taxon>
        <taxon>Fungi</taxon>
        <taxon>Dikarya</taxon>
        <taxon>Basidiomycota</taxon>
        <taxon>Agaricomycotina</taxon>
        <taxon>Agaricomycetes</taxon>
        <taxon>Agaricomycetidae</taxon>
        <taxon>Agaricales</taxon>
        <taxon>Marasmiineae</taxon>
        <taxon>Mycenaceae</taxon>
        <taxon>Mycena</taxon>
    </lineage>
</organism>
<dbReference type="AlphaFoldDB" id="A0AAD2HDK5"/>
<proteinExistence type="inferred from homology"/>
<sequence length="99" mass="10727">AHYADGRLTEGKPGQSTEPKPCAGNDGTTIIIEDLFYNTPTRLAALRSTSEEYSRLLDVMTKYAVHNPAVSFLCKKAGSPSPDLSTPTSSDVRQSIRLL</sequence>
<dbReference type="EMBL" id="CAVNYO010000188">
    <property type="protein sequence ID" value="CAK5272899.1"/>
    <property type="molecule type" value="Genomic_DNA"/>
</dbReference>
<dbReference type="Gene3D" id="3.30.565.10">
    <property type="entry name" value="Histidine kinase-like ATPase, C-terminal domain"/>
    <property type="match status" value="1"/>
</dbReference>
<dbReference type="InterPro" id="IPR038973">
    <property type="entry name" value="MutL/Mlh/Pms-like"/>
</dbReference>
<comment type="similarity">
    <text evidence="1">Belongs to the DNA mismatch repair MutL/HexB family.</text>
</comment>
<comment type="caution">
    <text evidence="3">The sequence shown here is derived from an EMBL/GenBank/DDBJ whole genome shotgun (WGS) entry which is preliminary data.</text>
</comment>
<evidence type="ECO:0000256" key="2">
    <source>
        <dbReference type="SAM" id="MobiDB-lite"/>
    </source>
</evidence>
<dbReference type="GO" id="GO:0032389">
    <property type="term" value="C:MutLalpha complex"/>
    <property type="evidence" value="ECO:0007669"/>
    <property type="project" value="TreeGrafter"/>
</dbReference>
<dbReference type="GO" id="GO:0006298">
    <property type="term" value="P:mismatch repair"/>
    <property type="evidence" value="ECO:0007669"/>
    <property type="project" value="InterPro"/>
</dbReference>
<dbReference type="Proteomes" id="UP001295794">
    <property type="component" value="Unassembled WGS sequence"/>
</dbReference>
<dbReference type="InterPro" id="IPR036890">
    <property type="entry name" value="HATPase_C_sf"/>
</dbReference>
<dbReference type="PANTHER" id="PTHR10073:SF12">
    <property type="entry name" value="DNA MISMATCH REPAIR PROTEIN MLH1"/>
    <property type="match status" value="1"/>
</dbReference>
<dbReference type="PANTHER" id="PTHR10073">
    <property type="entry name" value="DNA MISMATCH REPAIR PROTEIN MLH, PMS, MUTL"/>
    <property type="match status" value="1"/>
</dbReference>
<accession>A0AAD2HDK5</accession>
<evidence type="ECO:0000313" key="3">
    <source>
        <dbReference type="EMBL" id="CAK5272899.1"/>
    </source>
</evidence>
<name>A0AAD2HDK5_9AGAR</name>
<feature type="region of interest" description="Disordered" evidence="2">
    <location>
        <begin position="76"/>
        <end position="99"/>
    </location>
</feature>
<dbReference type="GO" id="GO:0140664">
    <property type="term" value="F:ATP-dependent DNA damage sensor activity"/>
    <property type="evidence" value="ECO:0007669"/>
    <property type="project" value="InterPro"/>
</dbReference>
<dbReference type="GO" id="GO:0016887">
    <property type="term" value="F:ATP hydrolysis activity"/>
    <property type="evidence" value="ECO:0007669"/>
    <property type="project" value="InterPro"/>
</dbReference>
<reference evidence="3" key="1">
    <citation type="submission" date="2023-11" db="EMBL/GenBank/DDBJ databases">
        <authorList>
            <person name="De Vega J J."/>
            <person name="De Vega J J."/>
        </authorList>
    </citation>
    <scope>NUCLEOTIDE SEQUENCE</scope>
</reference>
<feature type="compositionally biased region" description="Low complexity" evidence="2">
    <location>
        <begin position="79"/>
        <end position="91"/>
    </location>
</feature>
<feature type="region of interest" description="Disordered" evidence="2">
    <location>
        <begin position="1"/>
        <end position="25"/>
    </location>
</feature>
<feature type="compositionally biased region" description="Basic and acidic residues" evidence="2">
    <location>
        <begin position="1"/>
        <end position="10"/>
    </location>
</feature>
<gene>
    <name evidence="3" type="ORF">MYCIT1_LOCUS18871</name>
</gene>
<feature type="non-terminal residue" evidence="3">
    <location>
        <position position="1"/>
    </location>
</feature>
<evidence type="ECO:0000256" key="1">
    <source>
        <dbReference type="ARBA" id="ARBA00006082"/>
    </source>
</evidence>